<accession>A0A5N1GTT8</accession>
<dbReference type="Pfam" id="PF11823">
    <property type="entry name" value="Se_S_carrier"/>
    <property type="match status" value="1"/>
</dbReference>
<dbReference type="AlphaFoldDB" id="A0A5N1GTT8"/>
<dbReference type="RefSeq" id="WP_083290640.1">
    <property type="nucleotide sequence ID" value="NZ_VYWO01000001.1"/>
</dbReference>
<name>A0A5N1GTT8_9LACT</name>
<sequence length="87" mass="9629">MKVFLLTFDGAQAAMSGEKEFKEAGFSARLVPTPESISAACGLALRIKNTNAEDINQFFPEERREGTGLYLIEGEGRSKHYSALDWN</sequence>
<reference evidence="2 3" key="1">
    <citation type="submission" date="2019-09" db="EMBL/GenBank/DDBJ databases">
        <title>Draft genome sequence assemblies of isolates from the urinary tract.</title>
        <authorList>
            <person name="Mores C.R."/>
            <person name="Putonti C."/>
            <person name="Wolfe A.J."/>
        </authorList>
    </citation>
    <scope>NUCLEOTIDE SEQUENCE [LARGE SCALE GENOMIC DNA]</scope>
    <source>
        <strain evidence="2 3">UMB623</strain>
    </source>
</reference>
<organism evidence="2 3">
    <name type="scientific">Aerococcus sanguinicola</name>
    <dbReference type="NCBI Taxonomy" id="119206"/>
    <lineage>
        <taxon>Bacteria</taxon>
        <taxon>Bacillati</taxon>
        <taxon>Bacillota</taxon>
        <taxon>Bacilli</taxon>
        <taxon>Lactobacillales</taxon>
        <taxon>Aerococcaceae</taxon>
        <taxon>Aerococcus</taxon>
    </lineage>
</organism>
<evidence type="ECO:0000313" key="2">
    <source>
        <dbReference type="EMBL" id="KAA9302010.1"/>
    </source>
</evidence>
<comment type="caution">
    <text evidence="2">The sequence shown here is derived from an EMBL/GenBank/DDBJ whole genome shotgun (WGS) entry which is preliminary data.</text>
</comment>
<dbReference type="Proteomes" id="UP000327148">
    <property type="component" value="Unassembled WGS sequence"/>
</dbReference>
<gene>
    <name evidence="2" type="ORF">F6I03_02030</name>
</gene>
<proteinExistence type="predicted"/>
<feature type="domain" description="Putative Se/S carrier protein-like" evidence="1">
    <location>
        <begin position="5"/>
        <end position="70"/>
    </location>
</feature>
<dbReference type="InterPro" id="IPR021778">
    <property type="entry name" value="Se/S_carrier-like"/>
</dbReference>
<protein>
    <submittedName>
        <fullName evidence="2">DUF3343 domain-containing protein</fullName>
    </submittedName>
</protein>
<dbReference type="OrthoDB" id="3192849at2"/>
<evidence type="ECO:0000313" key="3">
    <source>
        <dbReference type="Proteomes" id="UP000327148"/>
    </source>
</evidence>
<dbReference type="EMBL" id="VYWO01000001">
    <property type="protein sequence ID" value="KAA9302010.1"/>
    <property type="molecule type" value="Genomic_DNA"/>
</dbReference>
<evidence type="ECO:0000259" key="1">
    <source>
        <dbReference type="Pfam" id="PF11823"/>
    </source>
</evidence>